<dbReference type="OrthoDB" id="73875at2759"/>
<dbReference type="EMBL" id="HG792017">
    <property type="protein sequence ID" value="CDM34729.1"/>
    <property type="molecule type" value="Genomic_DNA"/>
</dbReference>
<reference evidence="1" key="1">
    <citation type="journal article" date="2014" name="Nat. Commun.">
        <title>Multiple recent horizontal transfers of a large genomic region in cheese making fungi.</title>
        <authorList>
            <person name="Cheeseman K."/>
            <person name="Ropars J."/>
            <person name="Renault P."/>
            <person name="Dupont J."/>
            <person name="Gouzy J."/>
            <person name="Branca A."/>
            <person name="Abraham A.L."/>
            <person name="Ceppi M."/>
            <person name="Conseiller E."/>
            <person name="Debuchy R."/>
            <person name="Malagnac F."/>
            <person name="Goarin A."/>
            <person name="Silar P."/>
            <person name="Lacoste S."/>
            <person name="Sallet E."/>
            <person name="Bensimon A."/>
            <person name="Giraud T."/>
            <person name="Brygoo Y."/>
        </authorList>
    </citation>
    <scope>NUCLEOTIDE SEQUENCE [LARGE SCALE GENOMIC DNA]</scope>
    <source>
        <strain evidence="1">FM164</strain>
    </source>
</reference>
<gene>
    <name evidence="1" type="ORF">PROQFM164_S03g001454</name>
</gene>
<protein>
    <submittedName>
        <fullName evidence="1">Genomic scaffold, ProqFM164S03</fullName>
    </submittedName>
</protein>
<dbReference type="AlphaFoldDB" id="W6QKI5"/>
<dbReference type="STRING" id="1365484.W6QKI5"/>
<sequence>MIATRKLPSRLKIEAEATVGRFCRAELILGECGNKTLTFKQETCSKDFFMDRVVGYYEGWATHRRCHESWPEQIRDIDLYSRLTSAKASDKDLKVMMARQPQIQRPWPSRNSFFLI</sequence>
<organism evidence="1 2">
    <name type="scientific">Penicillium roqueforti (strain FM164)</name>
    <dbReference type="NCBI Taxonomy" id="1365484"/>
    <lineage>
        <taxon>Eukaryota</taxon>
        <taxon>Fungi</taxon>
        <taxon>Dikarya</taxon>
        <taxon>Ascomycota</taxon>
        <taxon>Pezizomycotina</taxon>
        <taxon>Eurotiomycetes</taxon>
        <taxon>Eurotiomycetidae</taxon>
        <taxon>Eurotiales</taxon>
        <taxon>Aspergillaceae</taxon>
        <taxon>Penicillium</taxon>
    </lineage>
</organism>
<proteinExistence type="predicted"/>
<evidence type="ECO:0000313" key="1">
    <source>
        <dbReference type="EMBL" id="CDM34729.1"/>
    </source>
</evidence>
<keyword evidence="2" id="KW-1185">Reference proteome</keyword>
<name>W6QKI5_PENRF</name>
<evidence type="ECO:0000313" key="2">
    <source>
        <dbReference type="Proteomes" id="UP000030686"/>
    </source>
</evidence>
<dbReference type="Proteomes" id="UP000030686">
    <property type="component" value="Unassembled WGS sequence"/>
</dbReference>
<accession>W6QKI5</accession>